<dbReference type="Pfam" id="PF03334">
    <property type="entry name" value="PhaG_MnhG_YufB"/>
    <property type="match status" value="1"/>
</dbReference>
<dbReference type="EMBL" id="SMTG01000005">
    <property type="protein sequence ID" value="TDK29940.1"/>
    <property type="molecule type" value="Genomic_DNA"/>
</dbReference>
<dbReference type="NCBIfam" id="NF009313">
    <property type="entry name" value="PRK12674.1-1"/>
    <property type="match status" value="1"/>
</dbReference>
<dbReference type="InterPro" id="IPR005133">
    <property type="entry name" value="PhaG_MnhG_YufB"/>
</dbReference>
<dbReference type="PANTHER" id="PTHR34703:SF1">
    <property type="entry name" value="ANTIPORTER SUBUNIT MNHG2-RELATED"/>
    <property type="match status" value="1"/>
</dbReference>
<keyword evidence="2" id="KW-0812">Transmembrane</keyword>
<reference evidence="3 4" key="1">
    <citation type="submission" date="2019-03" db="EMBL/GenBank/DDBJ databases">
        <title>Luteimonas zhaokaii sp.nov., isolated from the rectal contents of Plateau pika in Yushu, Qinghai Province, China.</title>
        <authorList>
            <person name="Zhang G."/>
        </authorList>
    </citation>
    <scope>NUCLEOTIDE SEQUENCE [LARGE SCALE GENOMIC DNA]</scope>
    <source>
        <strain evidence="3 4">THG-MD21</strain>
    </source>
</reference>
<feature type="region of interest" description="Disordered" evidence="1">
    <location>
        <begin position="97"/>
        <end position="125"/>
    </location>
</feature>
<dbReference type="NCBIfam" id="NF009316">
    <property type="entry name" value="PRK12674.1-5"/>
    <property type="match status" value="1"/>
</dbReference>
<evidence type="ECO:0000313" key="3">
    <source>
        <dbReference type="EMBL" id="TDK29940.1"/>
    </source>
</evidence>
<comment type="caution">
    <text evidence="3">The sequence shown here is derived from an EMBL/GenBank/DDBJ whole genome shotgun (WGS) entry which is preliminary data.</text>
</comment>
<proteinExistence type="predicted"/>
<evidence type="ECO:0000313" key="4">
    <source>
        <dbReference type="Proteomes" id="UP000295543"/>
    </source>
</evidence>
<sequence length="125" mass="13715">MSTVFEIVVIFLLAVGCFFTLLGGVAMVKLSDFFRRVHGPAKASTLGVGCVLFASIIYHWVNGSGVHPREILITVFLFLTAPISAHLMSRAALSLMDDRPPHPDRTPDADEKVVDREDPAPPERQ</sequence>
<evidence type="ECO:0000256" key="2">
    <source>
        <dbReference type="SAM" id="Phobius"/>
    </source>
</evidence>
<organism evidence="3 4">
    <name type="scientific">Luteimonas terrae</name>
    <dbReference type="NCBI Taxonomy" id="1530191"/>
    <lineage>
        <taxon>Bacteria</taxon>
        <taxon>Pseudomonadati</taxon>
        <taxon>Pseudomonadota</taxon>
        <taxon>Gammaproteobacteria</taxon>
        <taxon>Lysobacterales</taxon>
        <taxon>Lysobacteraceae</taxon>
        <taxon>Luteimonas</taxon>
    </lineage>
</organism>
<dbReference type="AlphaFoldDB" id="A0A4R5U6P5"/>
<dbReference type="GO" id="GO:0015385">
    <property type="term" value="F:sodium:proton antiporter activity"/>
    <property type="evidence" value="ECO:0007669"/>
    <property type="project" value="TreeGrafter"/>
</dbReference>
<dbReference type="PANTHER" id="PTHR34703">
    <property type="entry name" value="ANTIPORTER SUBUNIT MNHG2-RELATED"/>
    <property type="match status" value="1"/>
</dbReference>
<feature type="transmembrane region" description="Helical" evidence="2">
    <location>
        <begin position="6"/>
        <end position="28"/>
    </location>
</feature>
<keyword evidence="2" id="KW-0472">Membrane</keyword>
<evidence type="ECO:0000256" key="1">
    <source>
        <dbReference type="SAM" id="MobiDB-lite"/>
    </source>
</evidence>
<dbReference type="Proteomes" id="UP000295543">
    <property type="component" value="Unassembled WGS sequence"/>
</dbReference>
<accession>A0A4R5U6P5</accession>
<name>A0A4R5U6P5_9GAMM</name>
<keyword evidence="4" id="KW-1185">Reference proteome</keyword>
<dbReference type="OrthoDB" id="9813804at2"/>
<dbReference type="NCBIfam" id="TIGR01300">
    <property type="entry name" value="CPA3_mnhG_phaG"/>
    <property type="match status" value="1"/>
</dbReference>
<feature type="transmembrane region" description="Helical" evidence="2">
    <location>
        <begin position="71"/>
        <end position="89"/>
    </location>
</feature>
<feature type="transmembrane region" description="Helical" evidence="2">
    <location>
        <begin position="40"/>
        <end position="59"/>
    </location>
</feature>
<gene>
    <name evidence="3" type="ORF">E2F49_12080</name>
</gene>
<dbReference type="RefSeq" id="WP_055246346.1">
    <property type="nucleotide sequence ID" value="NZ_SMTG01000005.1"/>
</dbReference>
<keyword evidence="2" id="KW-1133">Transmembrane helix</keyword>
<protein>
    <submittedName>
        <fullName evidence="3">Na+/H+ antiporter subunit G</fullName>
    </submittedName>
</protein>